<accession>A0A517R7G2</accession>
<dbReference type="Gene3D" id="3.90.1570.10">
    <property type="entry name" value="tt1808, chain A"/>
    <property type="match status" value="1"/>
</dbReference>
<reference evidence="2 3" key="1">
    <citation type="submission" date="2019-02" db="EMBL/GenBank/DDBJ databases">
        <title>Deep-cultivation of Planctomycetes and their phenomic and genomic characterization uncovers novel biology.</title>
        <authorList>
            <person name="Wiegand S."/>
            <person name="Jogler M."/>
            <person name="Boedeker C."/>
            <person name="Pinto D."/>
            <person name="Vollmers J."/>
            <person name="Rivas-Marin E."/>
            <person name="Kohn T."/>
            <person name="Peeters S.H."/>
            <person name="Heuer A."/>
            <person name="Rast P."/>
            <person name="Oberbeckmann S."/>
            <person name="Bunk B."/>
            <person name="Jeske O."/>
            <person name="Meyerdierks A."/>
            <person name="Storesund J.E."/>
            <person name="Kallscheuer N."/>
            <person name="Luecker S."/>
            <person name="Lage O.M."/>
            <person name="Pohl T."/>
            <person name="Merkel B.J."/>
            <person name="Hornburger P."/>
            <person name="Mueller R.-W."/>
            <person name="Bruemmer F."/>
            <person name="Labrenz M."/>
            <person name="Spormann A.M."/>
            <person name="Op den Camp H."/>
            <person name="Overmann J."/>
            <person name="Amann R."/>
            <person name="Jetten M.S.M."/>
            <person name="Mascher T."/>
            <person name="Medema M.H."/>
            <person name="Devos D.P."/>
            <person name="Kaster A.-K."/>
            <person name="Ovreas L."/>
            <person name="Rohde M."/>
            <person name="Galperin M.Y."/>
            <person name="Jogler C."/>
        </authorList>
    </citation>
    <scope>NUCLEOTIDE SEQUENCE [LARGE SCALE GENOMIC DNA]</scope>
    <source>
        <strain evidence="2 3">Pan189</strain>
    </source>
</reference>
<dbReference type="RefSeq" id="WP_310820824.1">
    <property type="nucleotide sequence ID" value="NZ_CP036268.1"/>
</dbReference>
<dbReference type="KEGG" id="svp:Pan189_41840"/>
<dbReference type="PANTHER" id="PTHR35400:SF3">
    <property type="entry name" value="SLL1072 PROTEIN"/>
    <property type="match status" value="1"/>
</dbReference>
<dbReference type="Proteomes" id="UP000317318">
    <property type="component" value="Chromosome"/>
</dbReference>
<dbReference type="InterPro" id="IPR011335">
    <property type="entry name" value="Restrct_endonuc-II-like"/>
</dbReference>
<evidence type="ECO:0000313" key="2">
    <source>
        <dbReference type="EMBL" id="QDT39773.1"/>
    </source>
</evidence>
<evidence type="ECO:0000259" key="1">
    <source>
        <dbReference type="Pfam" id="PF05685"/>
    </source>
</evidence>
<organism evidence="2 3">
    <name type="scientific">Stratiformator vulcanicus</name>
    <dbReference type="NCBI Taxonomy" id="2527980"/>
    <lineage>
        <taxon>Bacteria</taxon>
        <taxon>Pseudomonadati</taxon>
        <taxon>Planctomycetota</taxon>
        <taxon>Planctomycetia</taxon>
        <taxon>Planctomycetales</taxon>
        <taxon>Planctomycetaceae</taxon>
        <taxon>Stratiformator</taxon>
    </lineage>
</organism>
<protein>
    <recommendedName>
        <fullName evidence="1">Putative restriction endonuclease domain-containing protein</fullName>
    </recommendedName>
</protein>
<feature type="domain" description="Putative restriction endonuclease" evidence="1">
    <location>
        <begin position="31"/>
        <end position="202"/>
    </location>
</feature>
<dbReference type="Pfam" id="PF05685">
    <property type="entry name" value="Uma2"/>
    <property type="match status" value="1"/>
</dbReference>
<sequence>MSIDVQALLPREESATEVPPLVNGDHLTLPEFLRRYEAMPELKKAELIDGRVYMGSPVRTDRHGEPHSDLIGWLSFYKASTPGVGTADNSTVLLDIDNSPQPDASLRIKPEYGGQTRMTEKGYIQNAPELVCEVAASSASYDLHEKLHAYRRSGVREYLVWMTQSQSIAWFVLREGNFEQLDLDDSGRIESETFPGLVLDVQALVEGDLKQVLDVLAEGMKSEAHHAFVDRLKSQRSTHS</sequence>
<dbReference type="AlphaFoldDB" id="A0A517R7G2"/>
<dbReference type="EMBL" id="CP036268">
    <property type="protein sequence ID" value="QDT39773.1"/>
    <property type="molecule type" value="Genomic_DNA"/>
</dbReference>
<dbReference type="InterPro" id="IPR012296">
    <property type="entry name" value="Nuclease_put_TT1808"/>
</dbReference>
<keyword evidence="3" id="KW-1185">Reference proteome</keyword>
<dbReference type="InterPro" id="IPR008538">
    <property type="entry name" value="Uma2"/>
</dbReference>
<gene>
    <name evidence="2" type="ORF">Pan189_41840</name>
</gene>
<dbReference type="CDD" id="cd06260">
    <property type="entry name" value="DUF820-like"/>
    <property type="match status" value="1"/>
</dbReference>
<dbReference type="SUPFAM" id="SSF52980">
    <property type="entry name" value="Restriction endonuclease-like"/>
    <property type="match status" value="1"/>
</dbReference>
<dbReference type="PANTHER" id="PTHR35400">
    <property type="entry name" value="SLR1083 PROTEIN"/>
    <property type="match status" value="1"/>
</dbReference>
<proteinExistence type="predicted"/>
<name>A0A517R7G2_9PLAN</name>
<evidence type="ECO:0000313" key="3">
    <source>
        <dbReference type="Proteomes" id="UP000317318"/>
    </source>
</evidence>